<protein>
    <submittedName>
        <fullName evidence="3">Uncharacterized protein</fullName>
    </submittedName>
</protein>
<dbReference type="Proteomes" id="UP000008909">
    <property type="component" value="Unassembled WGS sequence"/>
</dbReference>
<keyword evidence="2" id="KW-1133">Transmembrane helix</keyword>
<reference key="2">
    <citation type="submission" date="2011-10" db="EMBL/GenBank/DDBJ databases">
        <title>The genome and transcriptome sequence of Clonorchis sinensis provide insights into the carcinogenic liver fluke.</title>
        <authorList>
            <person name="Wang X."/>
            <person name="Huang Y."/>
            <person name="Chen W."/>
            <person name="Liu H."/>
            <person name="Guo L."/>
            <person name="Chen Y."/>
            <person name="Luo F."/>
            <person name="Zhou W."/>
            <person name="Sun J."/>
            <person name="Mao Q."/>
            <person name="Liang P."/>
            <person name="Zhou C."/>
            <person name="Tian Y."/>
            <person name="Men J."/>
            <person name="Lv X."/>
            <person name="Huang L."/>
            <person name="Zhou J."/>
            <person name="Hu Y."/>
            <person name="Li R."/>
            <person name="Zhang F."/>
            <person name="Lei H."/>
            <person name="Li X."/>
            <person name="Hu X."/>
            <person name="Liang C."/>
            <person name="Xu J."/>
            <person name="Wu Z."/>
            <person name="Yu X."/>
        </authorList>
    </citation>
    <scope>NUCLEOTIDE SEQUENCE</scope>
    <source>
        <strain>Henan</strain>
    </source>
</reference>
<feature type="transmembrane region" description="Helical" evidence="2">
    <location>
        <begin position="435"/>
        <end position="457"/>
    </location>
</feature>
<keyword evidence="4" id="KW-1185">Reference proteome</keyword>
<gene>
    <name evidence="3" type="ORF">CLF_111337</name>
</gene>
<dbReference type="EMBL" id="DF144331">
    <property type="protein sequence ID" value="GAA56665.1"/>
    <property type="molecule type" value="Genomic_DNA"/>
</dbReference>
<evidence type="ECO:0000256" key="2">
    <source>
        <dbReference type="SAM" id="Phobius"/>
    </source>
</evidence>
<reference evidence="3" key="1">
    <citation type="journal article" date="2011" name="Genome Biol.">
        <title>The draft genome of the carcinogenic human liver fluke Clonorchis sinensis.</title>
        <authorList>
            <person name="Wang X."/>
            <person name="Chen W."/>
            <person name="Huang Y."/>
            <person name="Sun J."/>
            <person name="Men J."/>
            <person name="Liu H."/>
            <person name="Luo F."/>
            <person name="Guo L."/>
            <person name="Lv X."/>
            <person name="Deng C."/>
            <person name="Zhou C."/>
            <person name="Fan Y."/>
            <person name="Li X."/>
            <person name="Huang L."/>
            <person name="Hu Y."/>
            <person name="Liang C."/>
            <person name="Hu X."/>
            <person name="Xu J."/>
            <person name="Yu X."/>
        </authorList>
    </citation>
    <scope>NUCLEOTIDE SEQUENCE [LARGE SCALE GENOMIC DNA]</scope>
    <source>
        <strain evidence="3">Henan</strain>
    </source>
</reference>
<dbReference type="AlphaFoldDB" id="G7YUN5"/>
<feature type="non-terminal residue" evidence="3">
    <location>
        <position position="463"/>
    </location>
</feature>
<name>G7YUN5_CLOSI</name>
<keyword evidence="2" id="KW-0472">Membrane</keyword>
<evidence type="ECO:0000313" key="3">
    <source>
        <dbReference type="EMBL" id="GAA56665.1"/>
    </source>
</evidence>
<accession>G7YUN5</accession>
<proteinExistence type="predicted"/>
<keyword evidence="2" id="KW-0812">Transmembrane</keyword>
<feature type="region of interest" description="Disordered" evidence="1">
    <location>
        <begin position="95"/>
        <end position="123"/>
    </location>
</feature>
<sequence>MALFGYRCQTRIGTHEWEDFVRHDAMKQPSSTPVRCPGDLSTISFSGIVTSNRTAYPSVPFLRVLMMALRNRKTSDVAGCQLLITPIRDTNVDVRRGQRSVKPQPVDRSFDTQMGTERKKSPFPTSGGWKKLVKLQSDHIYRNLLVTYRLTTALQDDNSDRYDILIFVVTWLMTSTGILSYRRIVASQSFRCDTDENQRLFLKKPSNERSGLYKMEINEVFGVSDHTLCEAKTMKMIFRSETAIFSSENTLGGRMVKGQRSWTKPQIFRTVQRQLYSKVAFLSVPLNVLRCFPCLESPSRKAKPILRVSMEWHSERYMKQYPRQEVVSQIITELLRMVIFSLRSSNYLLTTYVDYVDVMLNLQLSACVRLRTAVGTMITCVRQFKSKNSTSSSDPFDCKTLPSTPAVDKVQRNRIGGNYRLIQLITQRRHVMSHLITIGLYTVMYLTLRFTFGLYFFTQHAVL</sequence>
<evidence type="ECO:0000313" key="4">
    <source>
        <dbReference type="Proteomes" id="UP000008909"/>
    </source>
</evidence>
<evidence type="ECO:0000256" key="1">
    <source>
        <dbReference type="SAM" id="MobiDB-lite"/>
    </source>
</evidence>
<organism evidence="3 4">
    <name type="scientific">Clonorchis sinensis</name>
    <name type="common">Chinese liver fluke</name>
    <dbReference type="NCBI Taxonomy" id="79923"/>
    <lineage>
        <taxon>Eukaryota</taxon>
        <taxon>Metazoa</taxon>
        <taxon>Spiralia</taxon>
        <taxon>Lophotrochozoa</taxon>
        <taxon>Platyhelminthes</taxon>
        <taxon>Trematoda</taxon>
        <taxon>Digenea</taxon>
        <taxon>Opisthorchiida</taxon>
        <taxon>Opisthorchiata</taxon>
        <taxon>Opisthorchiidae</taxon>
        <taxon>Clonorchis</taxon>
    </lineage>
</organism>